<dbReference type="EMBL" id="QLMJ01000020">
    <property type="protein sequence ID" value="RAK28403.1"/>
    <property type="molecule type" value="Genomic_DNA"/>
</dbReference>
<dbReference type="RefSeq" id="WP_111653467.1">
    <property type="nucleotide sequence ID" value="NZ_JACHWI010000002.1"/>
</dbReference>
<dbReference type="OrthoDB" id="9800974at2"/>
<evidence type="ECO:0000259" key="4">
    <source>
        <dbReference type="Pfam" id="PF18120"/>
    </source>
</evidence>
<evidence type="ECO:0000313" key="6">
    <source>
        <dbReference type="Proteomes" id="UP000249341"/>
    </source>
</evidence>
<dbReference type="Gene3D" id="2.60.220.20">
    <property type="entry name" value="putative beta-Galactosidase from caulobacter crescentus"/>
    <property type="match status" value="1"/>
</dbReference>
<dbReference type="InterPro" id="IPR017853">
    <property type="entry name" value="GH"/>
</dbReference>
<dbReference type="GO" id="GO:0009341">
    <property type="term" value="C:beta-galactosidase complex"/>
    <property type="evidence" value="ECO:0007669"/>
    <property type="project" value="InterPro"/>
</dbReference>
<dbReference type="InterPro" id="IPR013529">
    <property type="entry name" value="Glyco_hydro_42_N"/>
</dbReference>
<dbReference type="Pfam" id="PF18120">
    <property type="entry name" value="DUF5597"/>
    <property type="match status" value="1"/>
</dbReference>
<sequence length="535" mass="57077">MTPEVRLTDALLERDGRPFLVVGAELHNSSSSSVSAITRSLRAMREIGANTVLAPVAWDLFEPQEGVYDFTLVDALIATAAAEGLAVIPLWFGSWKNGMSSYAPSWVKRDTARFPRAELRHAGPVEVLSPFGAESRAADAAAFRALLGRIRDVDTERVVLMVQVENEVGILGDARDRSPLAEQAWAQQVPDAVIAAISGSGAGRLHEAWLAAGSPTGGTWESVLGSAADEGFMAAAFATYIEAVAAAGRAEWDLPLFANAWLDTPVELDLPDMPAWAEMAGGESAGFYPSGGPLSHLAPIWRALAPSLDFLAPDIYFGDFDELCRRYSDASGGRLFIPEMRRSPRGVGHMFLALGEHRALGVAPFGVDSLLPGAAGYDDLSDGYRLLRAFASVRKRVPSGSSRGFLLSAEQPSARFEFDGVTLQIDSADPSGLFPPVYPAYGALVETGHDEFVVIGRGFSVTFAPTDGSRVGILGATELAGPEAEEVVRRLGGDETGSGQMVRFPALTAATPAVFPIPFDMRSTGIVEIQLYRYL</sequence>
<organism evidence="5 6">
    <name type="scientific">Actinoplanes lutulentus</name>
    <dbReference type="NCBI Taxonomy" id="1287878"/>
    <lineage>
        <taxon>Bacteria</taxon>
        <taxon>Bacillati</taxon>
        <taxon>Actinomycetota</taxon>
        <taxon>Actinomycetes</taxon>
        <taxon>Micromonosporales</taxon>
        <taxon>Micromonosporaceae</taxon>
        <taxon>Actinoplanes</taxon>
    </lineage>
</organism>
<proteinExistence type="predicted"/>
<evidence type="ECO:0000256" key="1">
    <source>
        <dbReference type="ARBA" id="ARBA00022801"/>
    </source>
</evidence>
<comment type="caution">
    <text evidence="5">The sequence shown here is derived from an EMBL/GenBank/DDBJ whole genome shotgun (WGS) entry which is preliminary data.</text>
</comment>
<name>A0A327Z323_9ACTN</name>
<keyword evidence="2" id="KW-0326">Glycosidase</keyword>
<feature type="domain" description="DUF5597" evidence="4">
    <location>
        <begin position="380"/>
        <end position="502"/>
    </location>
</feature>
<dbReference type="Proteomes" id="UP000249341">
    <property type="component" value="Unassembled WGS sequence"/>
</dbReference>
<protein>
    <submittedName>
        <fullName evidence="5">Beta-galactosidase-like protein</fullName>
    </submittedName>
</protein>
<dbReference type="GO" id="GO:0004565">
    <property type="term" value="F:beta-galactosidase activity"/>
    <property type="evidence" value="ECO:0007669"/>
    <property type="project" value="InterPro"/>
</dbReference>
<evidence type="ECO:0000259" key="3">
    <source>
        <dbReference type="Pfam" id="PF02449"/>
    </source>
</evidence>
<dbReference type="InterPro" id="IPR040719">
    <property type="entry name" value="DUF5597"/>
</dbReference>
<gene>
    <name evidence="5" type="ORF">B0I29_120171</name>
</gene>
<evidence type="ECO:0000256" key="2">
    <source>
        <dbReference type="ARBA" id="ARBA00023295"/>
    </source>
</evidence>
<keyword evidence="1" id="KW-0378">Hydrolase</keyword>
<accession>A0A327Z323</accession>
<feature type="domain" description="Glycoside hydrolase family 42 N-terminal" evidence="3">
    <location>
        <begin position="36"/>
        <end position="88"/>
    </location>
</feature>
<evidence type="ECO:0000313" key="5">
    <source>
        <dbReference type="EMBL" id="RAK28403.1"/>
    </source>
</evidence>
<reference evidence="5 6" key="1">
    <citation type="submission" date="2018-06" db="EMBL/GenBank/DDBJ databases">
        <title>Genomic Encyclopedia of Type Strains, Phase III (KMG-III): the genomes of soil and plant-associated and newly described type strains.</title>
        <authorList>
            <person name="Whitman W."/>
        </authorList>
    </citation>
    <scope>NUCLEOTIDE SEQUENCE [LARGE SCALE GENOMIC DNA]</scope>
    <source>
        <strain evidence="5 6">CGMCC 4.7090</strain>
    </source>
</reference>
<dbReference type="AlphaFoldDB" id="A0A327Z323"/>
<dbReference type="GO" id="GO:0005975">
    <property type="term" value="P:carbohydrate metabolic process"/>
    <property type="evidence" value="ECO:0007669"/>
    <property type="project" value="InterPro"/>
</dbReference>
<keyword evidence="6" id="KW-1185">Reference proteome</keyword>
<dbReference type="SUPFAM" id="SSF51445">
    <property type="entry name" value="(Trans)glycosidases"/>
    <property type="match status" value="1"/>
</dbReference>
<dbReference type="Pfam" id="PF02449">
    <property type="entry name" value="Glyco_hydro_42"/>
    <property type="match status" value="1"/>
</dbReference>
<dbReference type="Gene3D" id="3.20.20.80">
    <property type="entry name" value="Glycosidases"/>
    <property type="match status" value="1"/>
</dbReference>